<evidence type="ECO:0000256" key="4">
    <source>
        <dbReference type="ARBA" id="ARBA00022989"/>
    </source>
</evidence>
<dbReference type="InterPro" id="IPR050189">
    <property type="entry name" value="MFS_Efflux_Transporters"/>
</dbReference>
<sequence length="389" mass="39320">MPFALYFLALAVFVMGTSEFMLAGLLPAIATDLNVDVAAAGLLTSAFAISMAFGAPLMAALSRRLPERTTLLSCLLLFAISHATAALAPDYVLLLITRILGAVSNAGFLAVALNTATRLAPAHLKGRALAILLAGTSAATIAGVPAGTLLGAHVGWRSVFWVIGSLCLPAIVAVFMAVPVSRAAGAPADRAPQLITELAELFTPRLAGTMLLAALVNGGTFAVFTFIAPLVTTTAGLAEPWVPLVLVLFGLGSFAGITVAGRVSDRRPVAVLATGGPLLLAGWIALALLAERPAALLALVFAQGFLSFALGSTLIGQVIHAATGAPTMGGSYATMALNAGAALGPVLGGITLSAGFGLLAPVWVAALLVALAMLISLVAPQLLGPRPRR</sequence>
<evidence type="ECO:0000256" key="6">
    <source>
        <dbReference type="SAM" id="Phobius"/>
    </source>
</evidence>
<dbReference type="PANTHER" id="PTHR43124">
    <property type="entry name" value="PURINE EFFLUX PUMP PBUE"/>
    <property type="match status" value="1"/>
</dbReference>
<evidence type="ECO:0000256" key="1">
    <source>
        <dbReference type="ARBA" id="ARBA00004651"/>
    </source>
</evidence>
<dbReference type="PROSITE" id="PS50850">
    <property type="entry name" value="MFS"/>
    <property type="match status" value="1"/>
</dbReference>
<feature type="transmembrane region" description="Helical" evidence="6">
    <location>
        <begin position="336"/>
        <end position="356"/>
    </location>
</feature>
<feature type="domain" description="Major facilitator superfamily (MFS) profile" evidence="7">
    <location>
        <begin position="4"/>
        <end position="388"/>
    </location>
</feature>
<dbReference type="Gene3D" id="1.20.1250.20">
    <property type="entry name" value="MFS general substrate transporter like domains"/>
    <property type="match status" value="1"/>
</dbReference>
<dbReference type="NCBIfam" id="NF033135">
    <property type="entry name" value="cmx_cmrA"/>
    <property type="match status" value="1"/>
</dbReference>
<dbReference type="EMBL" id="CP042260">
    <property type="protein sequence ID" value="QDY64918.1"/>
    <property type="molecule type" value="Genomic_DNA"/>
</dbReference>
<dbReference type="RefSeq" id="WP_146274856.1">
    <property type="nucleotide sequence ID" value="NZ_CP042260.1"/>
</dbReference>
<dbReference type="InterPro" id="IPR020846">
    <property type="entry name" value="MFS_dom"/>
</dbReference>
<evidence type="ECO:0000256" key="2">
    <source>
        <dbReference type="ARBA" id="ARBA00022475"/>
    </source>
</evidence>
<feature type="transmembrane region" description="Helical" evidence="6">
    <location>
        <begin position="362"/>
        <end position="383"/>
    </location>
</feature>
<evidence type="ECO:0000256" key="5">
    <source>
        <dbReference type="ARBA" id="ARBA00023136"/>
    </source>
</evidence>
<gene>
    <name evidence="8" type="ORF">FQA45_00530</name>
</gene>
<dbReference type="PANTHER" id="PTHR43124:SF3">
    <property type="entry name" value="CHLORAMPHENICOL EFFLUX PUMP RV0191"/>
    <property type="match status" value="1"/>
</dbReference>
<dbReference type="Pfam" id="PF07690">
    <property type="entry name" value="MFS_1"/>
    <property type="match status" value="1"/>
</dbReference>
<keyword evidence="9" id="KW-1185">Reference proteome</keyword>
<keyword evidence="4 6" id="KW-1133">Transmembrane helix</keyword>
<dbReference type="CDD" id="cd17324">
    <property type="entry name" value="MFS_NepI_like"/>
    <property type="match status" value="1"/>
</dbReference>
<keyword evidence="3 6" id="KW-0812">Transmembrane</keyword>
<comment type="subcellular location">
    <subcellularLocation>
        <location evidence="1">Cell membrane</location>
        <topology evidence="1">Multi-pass membrane protein</topology>
    </subcellularLocation>
</comment>
<evidence type="ECO:0000256" key="3">
    <source>
        <dbReference type="ARBA" id="ARBA00022692"/>
    </source>
</evidence>
<feature type="transmembrane region" description="Helical" evidence="6">
    <location>
        <begin position="95"/>
        <end position="116"/>
    </location>
</feature>
<dbReference type="InterPro" id="IPR011701">
    <property type="entry name" value="MFS"/>
</dbReference>
<dbReference type="InterPro" id="IPR036259">
    <property type="entry name" value="MFS_trans_sf"/>
</dbReference>
<name>A0ABX5Y480_9MICC</name>
<feature type="transmembrane region" description="Helical" evidence="6">
    <location>
        <begin position="269"/>
        <end position="289"/>
    </location>
</feature>
<feature type="transmembrane region" description="Helical" evidence="6">
    <location>
        <begin position="71"/>
        <end position="89"/>
    </location>
</feature>
<protein>
    <submittedName>
        <fullName evidence="8">MFS transporter</fullName>
    </submittedName>
</protein>
<feature type="transmembrane region" description="Helical" evidence="6">
    <location>
        <begin position="295"/>
        <end position="315"/>
    </location>
</feature>
<feature type="transmembrane region" description="Helical" evidence="6">
    <location>
        <begin position="158"/>
        <end position="185"/>
    </location>
</feature>
<feature type="transmembrane region" description="Helical" evidence="6">
    <location>
        <begin position="37"/>
        <end position="59"/>
    </location>
</feature>
<keyword evidence="2" id="KW-1003">Cell membrane</keyword>
<dbReference type="SUPFAM" id="SSF103473">
    <property type="entry name" value="MFS general substrate transporter"/>
    <property type="match status" value="1"/>
</dbReference>
<evidence type="ECO:0000313" key="8">
    <source>
        <dbReference type="EMBL" id="QDY64918.1"/>
    </source>
</evidence>
<keyword evidence="5 6" id="KW-0472">Membrane</keyword>
<proteinExistence type="predicted"/>
<dbReference type="Proteomes" id="UP000320717">
    <property type="component" value="Chromosome"/>
</dbReference>
<feature type="transmembrane region" description="Helical" evidence="6">
    <location>
        <begin position="206"/>
        <end position="228"/>
    </location>
</feature>
<evidence type="ECO:0000259" key="7">
    <source>
        <dbReference type="PROSITE" id="PS50850"/>
    </source>
</evidence>
<feature type="transmembrane region" description="Helical" evidence="6">
    <location>
        <begin position="240"/>
        <end position="260"/>
    </location>
</feature>
<organism evidence="8 9">
    <name type="scientific">Glutamicibacter halophytocola</name>
    <dbReference type="NCBI Taxonomy" id="1933880"/>
    <lineage>
        <taxon>Bacteria</taxon>
        <taxon>Bacillati</taxon>
        <taxon>Actinomycetota</taxon>
        <taxon>Actinomycetes</taxon>
        <taxon>Micrococcales</taxon>
        <taxon>Micrococcaceae</taxon>
        <taxon>Glutamicibacter</taxon>
    </lineage>
</organism>
<feature type="transmembrane region" description="Helical" evidence="6">
    <location>
        <begin position="128"/>
        <end position="152"/>
    </location>
</feature>
<evidence type="ECO:0000313" key="9">
    <source>
        <dbReference type="Proteomes" id="UP000320717"/>
    </source>
</evidence>
<accession>A0ABX5Y480</accession>
<reference evidence="8 9" key="1">
    <citation type="submission" date="2019-07" db="EMBL/GenBank/DDBJ databases">
        <title>Complete Genome Sequence of drought tolerant Plant Growth-Promoting Rhizobacterium Glutamicibacter halophytocola DR408.</title>
        <authorList>
            <person name="Nishu S.D."/>
            <person name="Lee T.K."/>
        </authorList>
    </citation>
    <scope>NUCLEOTIDE SEQUENCE [LARGE SCALE GENOMIC DNA]</scope>
    <source>
        <strain evidence="8 9">DR408</strain>
    </source>
</reference>